<feature type="domain" description="Metallo-beta-lactamase" evidence="1">
    <location>
        <begin position="32"/>
        <end position="244"/>
    </location>
</feature>
<name>A0A7Z1B291_9BACI</name>
<evidence type="ECO:0000259" key="1">
    <source>
        <dbReference type="SMART" id="SM00849"/>
    </source>
</evidence>
<dbReference type="GO" id="GO:0016787">
    <property type="term" value="F:hydrolase activity"/>
    <property type="evidence" value="ECO:0007669"/>
    <property type="project" value="UniProtKB-KW"/>
</dbReference>
<gene>
    <name evidence="2" type="ORF">B4121_3602</name>
</gene>
<dbReference type="AlphaFoldDB" id="A0A7Z1B291"/>
<dbReference type="SMART" id="SM00849">
    <property type="entry name" value="Lactamase_B"/>
    <property type="match status" value="1"/>
</dbReference>
<comment type="caution">
    <text evidence="2">The sequence shown here is derived from an EMBL/GenBank/DDBJ whole genome shotgun (WGS) entry which is preliminary data.</text>
</comment>
<evidence type="ECO:0000313" key="2">
    <source>
        <dbReference type="EMBL" id="OLF90327.1"/>
    </source>
</evidence>
<dbReference type="PANTHER" id="PTHR23131">
    <property type="entry name" value="ENDORIBONUCLEASE LACTB2"/>
    <property type="match status" value="1"/>
</dbReference>
<dbReference type="InterPro" id="IPR036866">
    <property type="entry name" value="RibonucZ/Hydroxyglut_hydro"/>
</dbReference>
<accession>A0A7Z1B291</accession>
<dbReference type="Pfam" id="PF00753">
    <property type="entry name" value="Lactamase_B"/>
    <property type="match status" value="1"/>
</dbReference>
<dbReference type="CDD" id="cd07725">
    <property type="entry name" value="TTHA1429-like_MBL-fold"/>
    <property type="match status" value="1"/>
</dbReference>
<keyword evidence="2" id="KW-0378">Hydrolase</keyword>
<dbReference type="InterPro" id="IPR050662">
    <property type="entry name" value="Sec-metab_biosynth-thioest"/>
</dbReference>
<evidence type="ECO:0000313" key="3">
    <source>
        <dbReference type="Proteomes" id="UP000185604"/>
    </source>
</evidence>
<dbReference type="SUPFAM" id="SSF56281">
    <property type="entry name" value="Metallo-hydrolase/oxidoreductase"/>
    <property type="match status" value="1"/>
</dbReference>
<dbReference type="Gene3D" id="3.60.15.10">
    <property type="entry name" value="Ribonuclease Z/Hydroxyacylglutathione hydrolase-like"/>
    <property type="match status" value="1"/>
</dbReference>
<dbReference type="InterPro" id="IPR001279">
    <property type="entry name" value="Metallo-B-lactamas"/>
</dbReference>
<dbReference type="PANTHER" id="PTHR23131:SF4">
    <property type="entry name" value="METALLO-BETA-LACTAMASE SUPERFAMILY POTEIN"/>
    <property type="match status" value="1"/>
</dbReference>
<organism evidence="2 3">
    <name type="scientific">Bacillus paralicheniformis</name>
    <dbReference type="NCBI Taxonomy" id="1648923"/>
    <lineage>
        <taxon>Bacteria</taxon>
        <taxon>Bacillati</taxon>
        <taxon>Bacillota</taxon>
        <taxon>Bacilli</taxon>
        <taxon>Bacillales</taxon>
        <taxon>Bacillaceae</taxon>
        <taxon>Bacillus</taxon>
    </lineage>
</organism>
<protein>
    <submittedName>
        <fullName evidence="2">Zinc metallohydrolase metallo-beta-lactamase family</fullName>
    </submittedName>
</protein>
<sequence length="330" mass="36806">MININSQDEENQTMKDARIIPISLPTPFAVGDVNIYLVRGEALTLVDAGPNTKEAAAVLKKELAGQGLSLNDIDQVVLTHHHADHAGLLDEFPAGVNIIGHPFNEPYISQNPDFIEKQKAFFTYLYQRFGVPGDMKPPGLTVKASYRFSCNRTLTETVSEGAQIDGLEGWRVLETPGHAASHIVLYHEELGSMLGGDLLLKPSSSNPLLEVPQKGERRPTPLLDYLKSLGRLRELPLNIIYPGHGEDITKVNELVAKRLEKQRNRAEEVYRILTEKPHSPYQICQKLFPAVYEKELFLTMSETIGQLDDLESQGRIGAETADGIEYYYAK</sequence>
<dbReference type="EMBL" id="LKPO01000021">
    <property type="protein sequence ID" value="OLF90327.1"/>
    <property type="molecule type" value="Genomic_DNA"/>
</dbReference>
<dbReference type="Proteomes" id="UP000185604">
    <property type="component" value="Unassembled WGS sequence"/>
</dbReference>
<proteinExistence type="predicted"/>
<reference evidence="2 3" key="1">
    <citation type="journal article" date="2016" name="Front. Microbiol.">
        <title>High-Level Heat Resistance of Spores of Bacillus amyloliquefaciens and Bacillus licheniformis Results from the Presence of a spoVA Operon in a Tn1546 Transposon.</title>
        <authorList>
            <person name="Berendsen E.M."/>
            <person name="Koning R.A."/>
            <person name="Boekhorst J."/>
            <person name="de Jong A."/>
            <person name="Kuipers O.P."/>
            <person name="Wells-Bennik M.H."/>
        </authorList>
    </citation>
    <scope>NUCLEOTIDE SEQUENCE [LARGE SCALE GENOMIC DNA]</scope>
    <source>
        <strain evidence="2 3">B4121</strain>
    </source>
</reference>